<name>A0A6S6SP15_9BACT</name>
<dbReference type="AlphaFoldDB" id="A0A6S6SP15"/>
<sequence>MECKTRELTISLMPNNVIVSEFNNNITELSIEGVEETLEVLREFNTINERPKGGVAEMPSFYVNKKIIKMYTTTDVLIPVALGLVANSFASKLVGNLFLTLRARFGSSTQDYPIRVLSTKKEAIEWVKGHIESATTVTSF</sequence>
<reference evidence="1" key="1">
    <citation type="submission" date="2020-01" db="EMBL/GenBank/DDBJ databases">
        <authorList>
            <person name="Meier V. D."/>
            <person name="Meier V D."/>
        </authorList>
    </citation>
    <scope>NUCLEOTIDE SEQUENCE</scope>
    <source>
        <strain evidence="1">HLG_WM_MAG_10</strain>
    </source>
</reference>
<gene>
    <name evidence="1" type="ORF">HELGO_WM33523</name>
</gene>
<dbReference type="EMBL" id="CACVAQ010000098">
    <property type="protein sequence ID" value="CAA6804388.1"/>
    <property type="molecule type" value="Genomic_DNA"/>
</dbReference>
<evidence type="ECO:0008006" key="2">
    <source>
        <dbReference type="Google" id="ProtNLM"/>
    </source>
</evidence>
<organism evidence="1">
    <name type="scientific">uncultured Aureispira sp</name>
    <dbReference type="NCBI Taxonomy" id="1331704"/>
    <lineage>
        <taxon>Bacteria</taxon>
        <taxon>Pseudomonadati</taxon>
        <taxon>Bacteroidota</taxon>
        <taxon>Saprospiria</taxon>
        <taxon>Saprospirales</taxon>
        <taxon>Saprospiraceae</taxon>
        <taxon>Aureispira</taxon>
        <taxon>environmental samples</taxon>
    </lineage>
</organism>
<protein>
    <recommendedName>
        <fullName evidence="2">STAS/SEC14 domain-containing protein</fullName>
    </recommendedName>
</protein>
<evidence type="ECO:0000313" key="1">
    <source>
        <dbReference type="EMBL" id="CAA6804388.1"/>
    </source>
</evidence>
<proteinExistence type="predicted"/>
<accession>A0A6S6SP15</accession>